<evidence type="ECO:0000259" key="8">
    <source>
        <dbReference type="Pfam" id="PF20684"/>
    </source>
</evidence>
<feature type="transmembrane region" description="Helical" evidence="7">
    <location>
        <begin position="124"/>
        <end position="145"/>
    </location>
</feature>
<proteinExistence type="inferred from homology"/>
<feature type="region of interest" description="Disordered" evidence="6">
    <location>
        <begin position="205"/>
        <end position="239"/>
    </location>
</feature>
<comment type="similarity">
    <text evidence="5">Belongs to the SAT4 family.</text>
</comment>
<dbReference type="AlphaFoldDB" id="A0A6A6X2Z6"/>
<dbReference type="OrthoDB" id="444631at2759"/>
<protein>
    <recommendedName>
        <fullName evidence="8">Rhodopsin domain-containing protein</fullName>
    </recommendedName>
</protein>
<dbReference type="Pfam" id="PF20684">
    <property type="entry name" value="Fung_rhodopsin"/>
    <property type="match status" value="1"/>
</dbReference>
<evidence type="ECO:0000256" key="3">
    <source>
        <dbReference type="ARBA" id="ARBA00022989"/>
    </source>
</evidence>
<dbReference type="InterPro" id="IPR052337">
    <property type="entry name" value="SAT4-like"/>
</dbReference>
<dbReference type="PANTHER" id="PTHR33048">
    <property type="entry name" value="PTH11-LIKE INTEGRAL MEMBRANE PROTEIN (AFU_ORTHOLOGUE AFUA_5G11245)"/>
    <property type="match status" value="1"/>
</dbReference>
<evidence type="ECO:0000256" key="4">
    <source>
        <dbReference type="ARBA" id="ARBA00023136"/>
    </source>
</evidence>
<dbReference type="Proteomes" id="UP000799757">
    <property type="component" value="Unassembled WGS sequence"/>
</dbReference>
<keyword evidence="4 7" id="KW-0472">Membrane</keyword>
<gene>
    <name evidence="9" type="ORF">K505DRAFT_364585</name>
</gene>
<feature type="domain" description="Rhodopsin" evidence="8">
    <location>
        <begin position="8"/>
        <end position="184"/>
    </location>
</feature>
<feature type="transmembrane region" description="Helical" evidence="7">
    <location>
        <begin position="6"/>
        <end position="31"/>
    </location>
</feature>
<dbReference type="GO" id="GO:0016020">
    <property type="term" value="C:membrane"/>
    <property type="evidence" value="ECO:0007669"/>
    <property type="project" value="UniProtKB-SubCell"/>
</dbReference>
<dbReference type="PANTHER" id="PTHR33048:SF47">
    <property type="entry name" value="INTEGRAL MEMBRANE PROTEIN-RELATED"/>
    <property type="match status" value="1"/>
</dbReference>
<evidence type="ECO:0000313" key="9">
    <source>
        <dbReference type="EMBL" id="KAF2790578.1"/>
    </source>
</evidence>
<sequence>MTPERLLQLTVVETIYIVIIYFVKLSILALLHCVFNVSKSSGILIYVGVAFCTIITVPFFSVVISRNVRCTGPNAVYESVCHANTTSLTNAIYSALNVVSDFYILFIPIRQLKSLHMNRHRKMGLIALFMVSFVACAMSVIRLGFLASEYGDGDQFYSVALVSHFTTVEINLAIICSCIIFFPSFVRTGKTSAKSALRYLLSKTGKSRSQVQIPDSDEQPPPPSSHSGHWQKFQAPTTF</sequence>
<evidence type="ECO:0000313" key="10">
    <source>
        <dbReference type="Proteomes" id="UP000799757"/>
    </source>
</evidence>
<feature type="transmembrane region" description="Helical" evidence="7">
    <location>
        <begin position="92"/>
        <end position="112"/>
    </location>
</feature>
<dbReference type="EMBL" id="MU002065">
    <property type="protein sequence ID" value="KAF2790578.1"/>
    <property type="molecule type" value="Genomic_DNA"/>
</dbReference>
<evidence type="ECO:0000256" key="5">
    <source>
        <dbReference type="ARBA" id="ARBA00038359"/>
    </source>
</evidence>
<evidence type="ECO:0000256" key="7">
    <source>
        <dbReference type="SAM" id="Phobius"/>
    </source>
</evidence>
<organism evidence="9 10">
    <name type="scientific">Melanomma pulvis-pyrius CBS 109.77</name>
    <dbReference type="NCBI Taxonomy" id="1314802"/>
    <lineage>
        <taxon>Eukaryota</taxon>
        <taxon>Fungi</taxon>
        <taxon>Dikarya</taxon>
        <taxon>Ascomycota</taxon>
        <taxon>Pezizomycotina</taxon>
        <taxon>Dothideomycetes</taxon>
        <taxon>Pleosporomycetidae</taxon>
        <taxon>Pleosporales</taxon>
        <taxon>Melanommataceae</taxon>
        <taxon>Melanomma</taxon>
    </lineage>
</organism>
<keyword evidence="2 7" id="KW-0812">Transmembrane</keyword>
<keyword evidence="10" id="KW-1185">Reference proteome</keyword>
<reference evidence="9" key="1">
    <citation type="journal article" date="2020" name="Stud. Mycol.">
        <title>101 Dothideomycetes genomes: a test case for predicting lifestyles and emergence of pathogens.</title>
        <authorList>
            <person name="Haridas S."/>
            <person name="Albert R."/>
            <person name="Binder M."/>
            <person name="Bloem J."/>
            <person name="Labutti K."/>
            <person name="Salamov A."/>
            <person name="Andreopoulos B."/>
            <person name="Baker S."/>
            <person name="Barry K."/>
            <person name="Bills G."/>
            <person name="Bluhm B."/>
            <person name="Cannon C."/>
            <person name="Castanera R."/>
            <person name="Culley D."/>
            <person name="Daum C."/>
            <person name="Ezra D."/>
            <person name="Gonzalez J."/>
            <person name="Henrissat B."/>
            <person name="Kuo A."/>
            <person name="Liang C."/>
            <person name="Lipzen A."/>
            <person name="Lutzoni F."/>
            <person name="Magnuson J."/>
            <person name="Mondo S."/>
            <person name="Nolan M."/>
            <person name="Ohm R."/>
            <person name="Pangilinan J."/>
            <person name="Park H.-J."/>
            <person name="Ramirez L."/>
            <person name="Alfaro M."/>
            <person name="Sun H."/>
            <person name="Tritt A."/>
            <person name="Yoshinaga Y."/>
            <person name="Zwiers L.-H."/>
            <person name="Turgeon B."/>
            <person name="Goodwin S."/>
            <person name="Spatafora J."/>
            <person name="Crous P."/>
            <person name="Grigoriev I."/>
        </authorList>
    </citation>
    <scope>NUCLEOTIDE SEQUENCE</scope>
    <source>
        <strain evidence="9">CBS 109.77</strain>
    </source>
</reference>
<evidence type="ECO:0000256" key="6">
    <source>
        <dbReference type="SAM" id="MobiDB-lite"/>
    </source>
</evidence>
<dbReference type="InterPro" id="IPR049326">
    <property type="entry name" value="Rhodopsin_dom_fungi"/>
</dbReference>
<evidence type="ECO:0000256" key="2">
    <source>
        <dbReference type="ARBA" id="ARBA00022692"/>
    </source>
</evidence>
<feature type="transmembrane region" description="Helical" evidence="7">
    <location>
        <begin position="43"/>
        <end position="64"/>
    </location>
</feature>
<feature type="transmembrane region" description="Helical" evidence="7">
    <location>
        <begin position="165"/>
        <end position="186"/>
    </location>
</feature>
<keyword evidence="3 7" id="KW-1133">Transmembrane helix</keyword>
<comment type="subcellular location">
    <subcellularLocation>
        <location evidence="1">Membrane</location>
        <topology evidence="1">Multi-pass membrane protein</topology>
    </subcellularLocation>
</comment>
<accession>A0A6A6X2Z6</accession>
<evidence type="ECO:0000256" key="1">
    <source>
        <dbReference type="ARBA" id="ARBA00004141"/>
    </source>
</evidence>
<name>A0A6A6X2Z6_9PLEO</name>